<feature type="compositionally biased region" description="Acidic residues" evidence="1">
    <location>
        <begin position="46"/>
        <end position="69"/>
    </location>
</feature>
<evidence type="ECO:0000256" key="1">
    <source>
        <dbReference type="SAM" id="MobiDB-lite"/>
    </source>
</evidence>
<reference evidence="2" key="1">
    <citation type="submission" date="2018-11" db="EMBL/GenBank/DDBJ databases">
        <authorList>
            <consortium name="Pathogen Informatics"/>
        </authorList>
    </citation>
    <scope>NUCLEOTIDE SEQUENCE</scope>
</reference>
<dbReference type="EMBL" id="CAAALY010030944">
    <property type="protein sequence ID" value="VEL17066.1"/>
    <property type="molecule type" value="Genomic_DNA"/>
</dbReference>
<comment type="caution">
    <text evidence="2">The sequence shown here is derived from an EMBL/GenBank/DDBJ whole genome shotgun (WGS) entry which is preliminary data.</text>
</comment>
<dbReference type="AlphaFoldDB" id="A0A3S5FD74"/>
<organism evidence="2 3">
    <name type="scientific">Protopolystoma xenopodis</name>
    <dbReference type="NCBI Taxonomy" id="117903"/>
    <lineage>
        <taxon>Eukaryota</taxon>
        <taxon>Metazoa</taxon>
        <taxon>Spiralia</taxon>
        <taxon>Lophotrochozoa</taxon>
        <taxon>Platyhelminthes</taxon>
        <taxon>Monogenea</taxon>
        <taxon>Polyopisthocotylea</taxon>
        <taxon>Polystomatidea</taxon>
        <taxon>Polystomatidae</taxon>
        <taxon>Protopolystoma</taxon>
    </lineage>
</organism>
<protein>
    <submittedName>
        <fullName evidence="2">Uncharacterized protein</fullName>
    </submittedName>
</protein>
<evidence type="ECO:0000313" key="2">
    <source>
        <dbReference type="EMBL" id="VEL17066.1"/>
    </source>
</evidence>
<sequence length="410" mass="45294">MSLHVDRFLATGRGQSVAGGERSYRMVRNAGVEIRQCVNRKKFEKDADEEESDDEEEEEEEEEEAEEEEVGRRDEEEGKRLQKNRQGREEESRRGCGLVEMSGADDGKGRVGERDELDFDEGSLGGEDLNRRNWRTCNYATDATKSWAYAAQERHIPSIRSPRLAGNQQFPPGYVDYSCWGYQPTLKSPCPVGGWSQAARMDAEFTQPQSNHSFLSSANANVFTLFPGPGPGYDARYEADYATCLKPDGDCLYGRIEMAKIPASDHYPCMEAWRQSSDMHAGTVAQSTGFLTSRDLSTGPLARGPGPPAVSTSATACGLGPVGGSNGNNGAVWTNGLYMAGDSSRNTSMRSLAKRTMLLGLPGIQASGTKSLFIFSEENVIRKYAKIIIEWGYPFIFNLTLVYRLPKYDA</sequence>
<keyword evidence="3" id="KW-1185">Reference proteome</keyword>
<proteinExistence type="predicted"/>
<gene>
    <name evidence="2" type="ORF">PXEA_LOCUS10506</name>
</gene>
<feature type="compositionally biased region" description="Basic and acidic residues" evidence="1">
    <location>
        <begin position="105"/>
        <end position="114"/>
    </location>
</feature>
<feature type="region of interest" description="Disordered" evidence="1">
    <location>
        <begin position="38"/>
        <end position="124"/>
    </location>
</feature>
<feature type="compositionally biased region" description="Basic and acidic residues" evidence="1">
    <location>
        <begin position="70"/>
        <end position="94"/>
    </location>
</feature>
<name>A0A3S5FD74_9PLAT</name>
<dbReference type="Proteomes" id="UP000784294">
    <property type="component" value="Unassembled WGS sequence"/>
</dbReference>
<evidence type="ECO:0000313" key="3">
    <source>
        <dbReference type="Proteomes" id="UP000784294"/>
    </source>
</evidence>
<accession>A0A3S5FD74</accession>
<dbReference type="OrthoDB" id="6226086at2759"/>